<dbReference type="Proteomes" id="UP000807504">
    <property type="component" value="Unassembled WGS sequence"/>
</dbReference>
<dbReference type="AlphaFoldDB" id="A0A8T0G107"/>
<organism evidence="1 2">
    <name type="scientific">Argiope bruennichi</name>
    <name type="common">Wasp spider</name>
    <name type="synonym">Aranea bruennichi</name>
    <dbReference type="NCBI Taxonomy" id="94029"/>
    <lineage>
        <taxon>Eukaryota</taxon>
        <taxon>Metazoa</taxon>
        <taxon>Ecdysozoa</taxon>
        <taxon>Arthropoda</taxon>
        <taxon>Chelicerata</taxon>
        <taxon>Arachnida</taxon>
        <taxon>Araneae</taxon>
        <taxon>Araneomorphae</taxon>
        <taxon>Entelegynae</taxon>
        <taxon>Araneoidea</taxon>
        <taxon>Araneidae</taxon>
        <taxon>Argiope</taxon>
    </lineage>
</organism>
<proteinExistence type="predicted"/>
<sequence>MGWEIAGPGVFKYHFEVDAPLRKKSAVALLLLHNPKLQLNQNFPPSVVFAIRSGETINNRLFIRAIASEKER</sequence>
<accession>A0A8T0G107</accession>
<protein>
    <submittedName>
        <fullName evidence="1">Uncharacterized protein</fullName>
    </submittedName>
</protein>
<reference evidence="1" key="1">
    <citation type="journal article" date="2020" name="bioRxiv">
        <title>Chromosome-level reference genome of the European wasp spider Argiope bruennichi: a resource for studies on range expansion and evolutionary adaptation.</title>
        <authorList>
            <person name="Sheffer M.M."/>
            <person name="Hoppe A."/>
            <person name="Krehenwinkel H."/>
            <person name="Uhl G."/>
            <person name="Kuss A.W."/>
            <person name="Jensen L."/>
            <person name="Jensen C."/>
            <person name="Gillespie R.G."/>
            <person name="Hoff K.J."/>
            <person name="Prost S."/>
        </authorList>
    </citation>
    <scope>NUCLEOTIDE SEQUENCE</scope>
</reference>
<evidence type="ECO:0000313" key="2">
    <source>
        <dbReference type="Proteomes" id="UP000807504"/>
    </source>
</evidence>
<comment type="caution">
    <text evidence="1">The sequence shown here is derived from an EMBL/GenBank/DDBJ whole genome shotgun (WGS) entry which is preliminary data.</text>
</comment>
<evidence type="ECO:0000313" key="1">
    <source>
        <dbReference type="EMBL" id="KAF8796662.1"/>
    </source>
</evidence>
<gene>
    <name evidence="1" type="ORF">HNY73_001011</name>
</gene>
<name>A0A8T0G107_ARGBR</name>
<dbReference type="EMBL" id="JABXBU010000001">
    <property type="protein sequence ID" value="KAF8796662.1"/>
    <property type="molecule type" value="Genomic_DNA"/>
</dbReference>
<keyword evidence="2" id="KW-1185">Reference proteome</keyword>
<reference evidence="1" key="2">
    <citation type="submission" date="2020-06" db="EMBL/GenBank/DDBJ databases">
        <authorList>
            <person name="Sheffer M."/>
        </authorList>
    </citation>
    <scope>NUCLEOTIDE SEQUENCE</scope>
</reference>